<protein>
    <submittedName>
        <fullName evidence="4">Uncharacterized protein</fullName>
    </submittedName>
</protein>
<dbReference type="InterPro" id="IPR006597">
    <property type="entry name" value="Sel1-like"/>
</dbReference>
<comment type="caution">
    <text evidence="4">The sequence shown here is derived from an EMBL/GenBank/DDBJ whole genome shotgun (WGS) entry which is preliminary data.</text>
</comment>
<evidence type="ECO:0000256" key="1">
    <source>
        <dbReference type="ARBA" id="ARBA00038101"/>
    </source>
</evidence>
<proteinExistence type="inferred from homology"/>
<dbReference type="InterPro" id="IPR019734">
    <property type="entry name" value="TPR_rpt"/>
</dbReference>
<dbReference type="InterPro" id="IPR011990">
    <property type="entry name" value="TPR-like_helical_dom_sf"/>
</dbReference>
<reference evidence="4" key="1">
    <citation type="submission" date="2023-01" db="EMBL/GenBank/DDBJ databases">
        <title>Metagenome sequencing of chrysophaentin producing Chrysophaeum taylorii.</title>
        <authorList>
            <person name="Davison J."/>
            <person name="Bewley C."/>
        </authorList>
    </citation>
    <scope>NUCLEOTIDE SEQUENCE</scope>
    <source>
        <strain evidence="4">NIES-1699</strain>
    </source>
</reference>
<dbReference type="PANTHER" id="PTHR11102:SF147">
    <property type="entry name" value="SEL1L ADAPTOR SUBUNIT OF ERAD E3 UBIQUITIN LIGASE"/>
    <property type="match status" value="1"/>
</dbReference>
<dbReference type="SMART" id="SM00671">
    <property type="entry name" value="SEL1"/>
    <property type="match status" value="8"/>
</dbReference>
<dbReference type="InterPro" id="IPR013320">
    <property type="entry name" value="ConA-like_dom_sf"/>
</dbReference>
<dbReference type="AlphaFoldDB" id="A0AAD7U9J2"/>
<dbReference type="Pfam" id="PF13385">
    <property type="entry name" value="Laminin_G_3"/>
    <property type="match status" value="1"/>
</dbReference>
<dbReference type="GO" id="GO:0005789">
    <property type="term" value="C:endoplasmic reticulum membrane"/>
    <property type="evidence" value="ECO:0007669"/>
    <property type="project" value="TreeGrafter"/>
</dbReference>
<dbReference type="PANTHER" id="PTHR11102">
    <property type="entry name" value="SEL-1-LIKE PROTEIN"/>
    <property type="match status" value="1"/>
</dbReference>
<evidence type="ECO:0000313" key="5">
    <source>
        <dbReference type="Proteomes" id="UP001230188"/>
    </source>
</evidence>
<evidence type="ECO:0000256" key="3">
    <source>
        <dbReference type="SAM" id="MobiDB-lite"/>
    </source>
</evidence>
<feature type="region of interest" description="Disordered" evidence="3">
    <location>
        <begin position="392"/>
        <end position="413"/>
    </location>
</feature>
<dbReference type="SUPFAM" id="SSF81901">
    <property type="entry name" value="HCP-like"/>
    <property type="match status" value="3"/>
</dbReference>
<comment type="similarity">
    <text evidence="1">Belongs to the sel-1 family.</text>
</comment>
<dbReference type="Pfam" id="PF08238">
    <property type="entry name" value="Sel1"/>
    <property type="match status" value="6"/>
</dbReference>
<name>A0AAD7U9J2_9STRA</name>
<dbReference type="GO" id="GO:0036503">
    <property type="term" value="P:ERAD pathway"/>
    <property type="evidence" value="ECO:0007669"/>
    <property type="project" value="TreeGrafter"/>
</dbReference>
<feature type="repeat" description="TPR" evidence="2">
    <location>
        <begin position="867"/>
        <end position="900"/>
    </location>
</feature>
<dbReference type="InterPro" id="IPR050767">
    <property type="entry name" value="Sel1_AlgK"/>
</dbReference>
<gene>
    <name evidence="4" type="ORF">CTAYLR_010710</name>
</gene>
<dbReference type="Proteomes" id="UP001230188">
    <property type="component" value="Unassembled WGS sequence"/>
</dbReference>
<evidence type="ECO:0000256" key="2">
    <source>
        <dbReference type="PROSITE-ProRule" id="PRU00339"/>
    </source>
</evidence>
<feature type="non-terminal residue" evidence="4">
    <location>
        <position position="913"/>
    </location>
</feature>
<dbReference type="PROSITE" id="PS50005">
    <property type="entry name" value="TPR"/>
    <property type="match status" value="1"/>
</dbReference>
<evidence type="ECO:0000313" key="4">
    <source>
        <dbReference type="EMBL" id="KAJ8600528.1"/>
    </source>
</evidence>
<accession>A0AAD7U9J2</accession>
<dbReference type="Gene3D" id="2.60.120.200">
    <property type="match status" value="1"/>
</dbReference>
<keyword evidence="2" id="KW-0802">TPR repeat</keyword>
<sequence length="913" mass="98884">MVGLLLFVVGATGNRVVVDREVVCAYEAVRATWEASVPSTLELLDNASRSVAVVDRLSEYLVVGAGGGPPRVGGAVWYPETGVLEILFDEETNAPALSENAWARAVRLEPAASGTFGWRDPRRLEVVVADAGRIDAAARDGSLEVVVGAIGSKTVRVGPPGAYQLGVARAGRTTASARLVVEECGDEVVVHETVPSRSSSSREPFFEVGGVVATPGTAGLKVRVPSVEFSASFWFCPIEGPTGNHRALFFKGDPQRYGGQRTPSAWLLPFSDGIALRASTATETDVGVDAENRATPGRFSHLCFSFSNASYELFVDGRRVAGFKAAMFGSFLPNDAELSLFKDPERPGVRGLASDVKLWPFAMDAAAAAAEFRASREKNALLREAIENERGLFSTAEQEKDEPSPPPLRGVSEEDPCARLALLEARADSDAKRRAAEIVLYGSERDRPYRPASCLPPPNATRAVELLADGRDGAAKRTLAVLYLSGRVADATSLRGLALAHAAASLGDARAALMLATRYERGWGVAASKATAAWYARLAATTARAEFHTPGRQTRVEVDALSDARRDKAEIAQRGEDDAMMAAQVSRAESGDVDALVATGDLLYWGGRGLARDHPRARRYFERAANAGHAHAQYLYASMLLRGEGGEADHGTAIQFLERAARSGSVRALNGLGYEYFYGHHHLPKNLSKAYLYFSEAARLEPDGDSLFNAAHCLHHGLGVSRDSDRAASFYEKAARAGHFDAAFELATLKYPDESSLSYFMSCARAGWLANDLRDGFERYLAADYERALYWYAEASETNAHAVAHANAAWLVERKLATGLDPRLYRRRKAELSDFRDPVDLKALGDACAFHDDKTQALRWYARADTPDALFSMADIHATLGAYDTARRLYDMAAARDPDNYHARLAAILAKLH</sequence>
<keyword evidence="5" id="KW-1185">Reference proteome</keyword>
<dbReference type="Gene3D" id="1.25.40.10">
    <property type="entry name" value="Tetratricopeptide repeat domain"/>
    <property type="match status" value="3"/>
</dbReference>
<dbReference type="SUPFAM" id="SSF49899">
    <property type="entry name" value="Concanavalin A-like lectins/glucanases"/>
    <property type="match status" value="1"/>
</dbReference>
<dbReference type="EMBL" id="JAQMWT010000502">
    <property type="protein sequence ID" value="KAJ8600528.1"/>
    <property type="molecule type" value="Genomic_DNA"/>
</dbReference>
<organism evidence="4 5">
    <name type="scientific">Chrysophaeum taylorii</name>
    <dbReference type="NCBI Taxonomy" id="2483200"/>
    <lineage>
        <taxon>Eukaryota</taxon>
        <taxon>Sar</taxon>
        <taxon>Stramenopiles</taxon>
        <taxon>Ochrophyta</taxon>
        <taxon>Pelagophyceae</taxon>
        <taxon>Pelagomonadales</taxon>
        <taxon>Pelagomonadaceae</taxon>
        <taxon>Chrysophaeum</taxon>
    </lineage>
</organism>